<evidence type="ECO:0000256" key="1">
    <source>
        <dbReference type="SAM" id="Phobius"/>
    </source>
</evidence>
<name>A0A1G7H2Z0_9SPHI</name>
<feature type="transmembrane region" description="Helical" evidence="1">
    <location>
        <begin position="55"/>
        <end position="74"/>
    </location>
</feature>
<accession>A0A1G7H2Z0</accession>
<keyword evidence="1" id="KW-0812">Transmembrane</keyword>
<organism evidence="2 3">
    <name type="scientific">Mucilaginibacter pineti</name>
    <dbReference type="NCBI Taxonomy" id="1391627"/>
    <lineage>
        <taxon>Bacteria</taxon>
        <taxon>Pseudomonadati</taxon>
        <taxon>Bacteroidota</taxon>
        <taxon>Sphingobacteriia</taxon>
        <taxon>Sphingobacteriales</taxon>
        <taxon>Sphingobacteriaceae</taxon>
        <taxon>Mucilaginibacter</taxon>
    </lineage>
</organism>
<proteinExistence type="predicted"/>
<keyword evidence="3" id="KW-1185">Reference proteome</keyword>
<dbReference type="STRING" id="1391627.SAMN05216464_11136"/>
<keyword evidence="1" id="KW-0472">Membrane</keyword>
<dbReference type="Proteomes" id="UP000199072">
    <property type="component" value="Unassembled WGS sequence"/>
</dbReference>
<reference evidence="2 3" key="1">
    <citation type="submission" date="2016-10" db="EMBL/GenBank/DDBJ databases">
        <authorList>
            <person name="de Groot N.N."/>
        </authorList>
    </citation>
    <scope>NUCLEOTIDE SEQUENCE [LARGE SCALE GENOMIC DNA]</scope>
    <source>
        <strain evidence="2 3">47C3B</strain>
    </source>
</reference>
<gene>
    <name evidence="2" type="ORF">SAMN05216464_11136</name>
</gene>
<evidence type="ECO:0000313" key="3">
    <source>
        <dbReference type="Proteomes" id="UP000199072"/>
    </source>
</evidence>
<keyword evidence="1" id="KW-1133">Transmembrane helix</keyword>
<evidence type="ECO:0000313" key="2">
    <source>
        <dbReference type="EMBL" id="SDE94790.1"/>
    </source>
</evidence>
<dbReference type="AlphaFoldDB" id="A0A1G7H2Z0"/>
<protein>
    <submittedName>
        <fullName evidence="2">Uncharacterized protein</fullName>
    </submittedName>
</protein>
<sequence>MVFNKKSRVAALILYQQTQKIMEPHSNGTDPQRQINKDIWARAARWYMRTPVLKHINPAGIIGLILAGLMVLIFPPGHCTCEDQIDDPKLNKLALAGDTNVRNYQKQLDDIYICAAKRAELLKKLELQKKKQQDSLKLKKSTPKT</sequence>
<dbReference type="EMBL" id="FNAI01000011">
    <property type="protein sequence ID" value="SDE94790.1"/>
    <property type="molecule type" value="Genomic_DNA"/>
</dbReference>